<reference evidence="2 3" key="1">
    <citation type="journal article" date="2022" name="Allergy">
        <title>Genome assembly and annotation of Periplaneta americana reveal a comprehensive cockroach allergen profile.</title>
        <authorList>
            <person name="Wang L."/>
            <person name="Xiong Q."/>
            <person name="Saelim N."/>
            <person name="Wang L."/>
            <person name="Nong W."/>
            <person name="Wan A.T."/>
            <person name="Shi M."/>
            <person name="Liu X."/>
            <person name="Cao Q."/>
            <person name="Hui J.H.L."/>
            <person name="Sookrung N."/>
            <person name="Leung T.F."/>
            <person name="Tungtrongchitr A."/>
            <person name="Tsui S.K.W."/>
        </authorList>
    </citation>
    <scope>NUCLEOTIDE SEQUENCE [LARGE SCALE GENOMIC DNA]</scope>
    <source>
        <strain evidence="2">PWHHKU_190912</strain>
    </source>
</reference>
<accession>A0ABQ8TNY3</accession>
<proteinExistence type="predicted"/>
<evidence type="ECO:0000256" key="1">
    <source>
        <dbReference type="SAM" id="MobiDB-lite"/>
    </source>
</evidence>
<sequence>MAGLCEGGNEPPGSLKAIKRWYHFQGNGTDATSLGSDQRAHANGWGLVAQTVNKRMTTMIGRLLTESWVVPPLHWQQISHRVDFSKPRRKNLLGLAETLLDMGPLVVGDGLSGSVRLKAPKPVVVLETSSRSVNLLMSVEAPEHITSYSWRFASSFRRLALPSAGPPHVPEEDGRAGRRKAWKKISNSPG</sequence>
<evidence type="ECO:0000313" key="3">
    <source>
        <dbReference type="Proteomes" id="UP001148838"/>
    </source>
</evidence>
<evidence type="ECO:0000313" key="2">
    <source>
        <dbReference type="EMBL" id="KAJ4448013.1"/>
    </source>
</evidence>
<dbReference type="Proteomes" id="UP001148838">
    <property type="component" value="Unassembled WGS sequence"/>
</dbReference>
<protein>
    <submittedName>
        <fullName evidence="2">Uncharacterized protein</fullName>
    </submittedName>
</protein>
<organism evidence="2 3">
    <name type="scientific">Periplaneta americana</name>
    <name type="common">American cockroach</name>
    <name type="synonym">Blatta americana</name>
    <dbReference type="NCBI Taxonomy" id="6978"/>
    <lineage>
        <taxon>Eukaryota</taxon>
        <taxon>Metazoa</taxon>
        <taxon>Ecdysozoa</taxon>
        <taxon>Arthropoda</taxon>
        <taxon>Hexapoda</taxon>
        <taxon>Insecta</taxon>
        <taxon>Pterygota</taxon>
        <taxon>Neoptera</taxon>
        <taxon>Polyneoptera</taxon>
        <taxon>Dictyoptera</taxon>
        <taxon>Blattodea</taxon>
        <taxon>Blattoidea</taxon>
        <taxon>Blattidae</taxon>
        <taxon>Blattinae</taxon>
        <taxon>Periplaneta</taxon>
    </lineage>
</organism>
<keyword evidence="3" id="KW-1185">Reference proteome</keyword>
<gene>
    <name evidence="2" type="ORF">ANN_10023</name>
</gene>
<comment type="caution">
    <text evidence="2">The sequence shown here is derived from an EMBL/GenBank/DDBJ whole genome shotgun (WGS) entry which is preliminary data.</text>
</comment>
<name>A0ABQ8TNY3_PERAM</name>
<feature type="region of interest" description="Disordered" evidence="1">
    <location>
        <begin position="163"/>
        <end position="190"/>
    </location>
</feature>
<dbReference type="EMBL" id="JAJSOF020000005">
    <property type="protein sequence ID" value="KAJ4448013.1"/>
    <property type="molecule type" value="Genomic_DNA"/>
</dbReference>